<keyword evidence="3" id="KW-1185">Reference proteome</keyword>
<keyword evidence="1" id="KW-1133">Transmembrane helix</keyword>
<gene>
    <name evidence="2" type="ordered locus">RMDY18_06270</name>
</gene>
<dbReference type="EMBL" id="AP011540">
    <property type="protein sequence ID" value="BAI64459.1"/>
    <property type="molecule type" value="Genomic_DNA"/>
</dbReference>
<dbReference type="AlphaFoldDB" id="D2NS33"/>
<organism evidence="2 3">
    <name type="scientific">Rothia mucilaginosa (strain DY-18)</name>
    <name type="common">Stomatococcus mucilaginosus</name>
    <dbReference type="NCBI Taxonomy" id="680646"/>
    <lineage>
        <taxon>Bacteria</taxon>
        <taxon>Bacillati</taxon>
        <taxon>Actinomycetota</taxon>
        <taxon>Actinomycetes</taxon>
        <taxon>Micrococcales</taxon>
        <taxon>Micrococcaceae</taxon>
        <taxon>Rothia</taxon>
    </lineage>
</organism>
<dbReference type="KEGG" id="rmu:RMDY18_06270"/>
<keyword evidence="1" id="KW-0812">Transmembrane</keyword>
<feature type="transmembrane region" description="Helical" evidence="1">
    <location>
        <begin position="216"/>
        <end position="240"/>
    </location>
</feature>
<reference evidence="2 3" key="3">
    <citation type="journal article" date="2010" name="Sequencing">
        <title>Complete Genome Sequence of Rothia mucilaginosa DY-18: A Clinical Isolate with Dense Meshwork-Like Structures from a Persistent Apical Periodontitis Lesion.</title>
        <authorList>
            <person name="Yamane K."/>
            <person name="Nambu T."/>
            <person name="Yamanaka T."/>
            <person name="Mashimo C."/>
            <person name="Sugimori C."/>
            <person name="Leung K.-P."/>
            <person name="Fukushima H."/>
        </authorList>
    </citation>
    <scope>NUCLEOTIDE SEQUENCE [LARGE SCALE GENOMIC DNA]</scope>
    <source>
        <strain evidence="2 3">DY-18</strain>
    </source>
</reference>
<dbReference type="Proteomes" id="UP000001883">
    <property type="component" value="Chromosome"/>
</dbReference>
<evidence type="ECO:0000256" key="1">
    <source>
        <dbReference type="SAM" id="Phobius"/>
    </source>
</evidence>
<accession>D2NS33</accession>
<dbReference type="HOGENOM" id="CLU_1033997_0_0_11"/>
<proteinExistence type="predicted"/>
<name>D2NS33_ROTMD</name>
<sequence>MQAGLGVAEVAHHVDEVNEFGCFEGEDPLVVVHAECCDGVCQNLREVDCLHAVVLEHFCAAFGVHVVPVVGAYEGVDADPCFGCLAACVGGCVVAGELCFAVYAHGGPDDGGACEECGAADLADCCLQLFGGCAVGPDHDVCVVAHCGDVVDAAQGHALCCELFYDLLELGACLVGVGLCGACAGACEHSVQGVVQGFAFFATAAVLVSCGVLDCVALGCAAVAVACVGVAAVAVCCVIVRHCVFLSSARVRCAGGAASVAARFLNFLV</sequence>
<evidence type="ECO:0000313" key="2">
    <source>
        <dbReference type="EMBL" id="BAI64459.1"/>
    </source>
</evidence>
<evidence type="ECO:0000313" key="3">
    <source>
        <dbReference type="Proteomes" id="UP000001883"/>
    </source>
</evidence>
<protein>
    <submittedName>
        <fullName evidence="2">Uncharacterized protein</fullName>
    </submittedName>
</protein>
<reference evidence="2 3" key="2">
    <citation type="journal article" date="2010" name="J Osaka Dent Univ">
        <title>Isolation and identification of Rothia mucilaginosa from persistent apical periodontitis lesions.</title>
        <authorList>
            <person name="Yamane K."/>
            <person name="Yoshida M."/>
            <person name="Fujihira T."/>
            <person name="Baba T."/>
            <person name="Tsuji N."/>
            <person name="Hayashi H."/>
            <person name="Sugimori C."/>
            <person name="Yamanaka T."/>
            <person name="Mashimo C."/>
            <person name="Nambu T."/>
            <person name="Kawai H."/>
            <person name="Fukushima H."/>
        </authorList>
    </citation>
    <scope>NUCLEOTIDE SEQUENCE [LARGE SCALE GENOMIC DNA]</scope>
    <source>
        <strain evidence="2 3">DY-18</strain>
    </source>
</reference>
<keyword evidence="1" id="KW-0472">Membrane</keyword>
<reference evidence="3" key="1">
    <citation type="submission" date="2009-07" db="EMBL/GenBank/DDBJ databases">
        <title>Complete genome sequence of Rothia mucilaginosa DJ.</title>
        <authorList>
            <person name="Yamane K."/>
            <person name="Nambu T."/>
            <person name="Mashimo C."/>
            <person name="Sugimori C."/>
            <person name="Yamanaka T."/>
            <person name="Leung K."/>
            <person name="Fukushima H."/>
        </authorList>
    </citation>
    <scope>NUCLEOTIDE SEQUENCE [LARGE SCALE GENOMIC DNA]</scope>
    <source>
        <strain evidence="3">DY-18</strain>
    </source>
</reference>